<dbReference type="GO" id="GO:0005886">
    <property type="term" value="C:plasma membrane"/>
    <property type="evidence" value="ECO:0007669"/>
    <property type="project" value="TreeGrafter"/>
</dbReference>
<evidence type="ECO:0000256" key="1">
    <source>
        <dbReference type="ARBA" id="ARBA00012528"/>
    </source>
</evidence>
<accession>C3X949</accession>
<feature type="domain" description="GGDEF" evidence="2">
    <location>
        <begin position="306"/>
        <end position="437"/>
    </location>
</feature>
<dbReference type="SMART" id="SM00267">
    <property type="entry name" value="GGDEF"/>
    <property type="match status" value="1"/>
</dbReference>
<protein>
    <recommendedName>
        <fullName evidence="1">diguanylate cyclase</fullName>
        <ecNumber evidence="1">2.7.7.65</ecNumber>
    </recommendedName>
</protein>
<dbReference type="FunFam" id="3.30.70.270:FF:000001">
    <property type="entry name" value="Diguanylate cyclase domain protein"/>
    <property type="match status" value="1"/>
</dbReference>
<dbReference type="InterPro" id="IPR050469">
    <property type="entry name" value="Diguanylate_Cyclase"/>
</dbReference>
<dbReference type="Gene3D" id="3.30.70.270">
    <property type="match status" value="1"/>
</dbReference>
<dbReference type="NCBIfam" id="TIGR00254">
    <property type="entry name" value="GGDEF"/>
    <property type="match status" value="1"/>
</dbReference>
<dbReference type="InterPro" id="IPR000160">
    <property type="entry name" value="GGDEF_dom"/>
</dbReference>
<gene>
    <name evidence="3" type="ORF">OFBG_00753</name>
</gene>
<dbReference type="PANTHER" id="PTHR45138">
    <property type="entry name" value="REGULATORY COMPONENTS OF SENSORY TRANSDUCTION SYSTEM"/>
    <property type="match status" value="1"/>
</dbReference>
<dbReference type="CDD" id="cd01949">
    <property type="entry name" value="GGDEF"/>
    <property type="match status" value="1"/>
</dbReference>
<evidence type="ECO:0000313" key="4">
    <source>
        <dbReference type="Proteomes" id="UP000005089"/>
    </source>
</evidence>
<dbReference type="InterPro" id="IPR043128">
    <property type="entry name" value="Rev_trsase/Diguanyl_cyclase"/>
</dbReference>
<reference evidence="3 4" key="1">
    <citation type="submission" date="2009-02" db="EMBL/GenBank/DDBJ databases">
        <title>The Genome Sequence of Oxalobacter formigenes OXCC13.</title>
        <authorList>
            <consortium name="The Broad Institute Genome Sequencing Platform"/>
            <person name="Ward D."/>
            <person name="Young S.K."/>
            <person name="Kodira C.D."/>
            <person name="Zeng Q."/>
            <person name="Koehrsen M."/>
            <person name="Alvarado L."/>
            <person name="Berlin A."/>
            <person name="Borenstein D."/>
            <person name="Chen Z."/>
            <person name="Engels R."/>
            <person name="Freedman E."/>
            <person name="Gellesch M."/>
            <person name="Goldberg J."/>
            <person name="Griggs A."/>
            <person name="Gujja S."/>
            <person name="Heiman D."/>
            <person name="Hepburn T."/>
            <person name="Howarth C."/>
            <person name="Jen D."/>
            <person name="Larson L."/>
            <person name="Lewis B."/>
            <person name="Mehta T."/>
            <person name="Park D."/>
            <person name="Pearson M."/>
            <person name="Roberts A."/>
            <person name="Saif S."/>
            <person name="Shea T."/>
            <person name="Shenoy N."/>
            <person name="Sisk P."/>
            <person name="Stolte C."/>
            <person name="Sykes S."/>
            <person name="Walk T."/>
            <person name="White J."/>
            <person name="Yandava C."/>
            <person name="Allison M.J."/>
            <person name="Lander E."/>
            <person name="Nusbaum C."/>
            <person name="Galagan J."/>
            <person name="Birren B."/>
        </authorList>
    </citation>
    <scope>NUCLEOTIDE SEQUENCE [LARGE SCALE GENOMIC DNA]</scope>
    <source>
        <strain evidence="3 4">OXCC13</strain>
    </source>
</reference>
<dbReference type="PANTHER" id="PTHR45138:SF24">
    <property type="entry name" value="DIGUANYLATE CYCLASE DGCC-RELATED"/>
    <property type="match status" value="1"/>
</dbReference>
<keyword evidence="4" id="KW-1185">Reference proteome</keyword>
<dbReference type="GO" id="GO:0052621">
    <property type="term" value="F:diguanylate cyclase activity"/>
    <property type="evidence" value="ECO:0007669"/>
    <property type="project" value="UniProtKB-EC"/>
</dbReference>
<dbReference type="Pfam" id="PF00990">
    <property type="entry name" value="GGDEF"/>
    <property type="match status" value="1"/>
</dbReference>
<dbReference type="Proteomes" id="UP000005089">
    <property type="component" value="Unassembled WGS sequence"/>
</dbReference>
<evidence type="ECO:0000259" key="2">
    <source>
        <dbReference type="PROSITE" id="PS50887"/>
    </source>
</evidence>
<sequence length="438" mass="50406">MDRVLETLVLQNYEVVFEVNPATDRFRKIISKPDALIQFPEEGPMSQVRDFIATDKICEADRSIFLTETQLGHVLAKMAGNEPLSVKYRRYSDKNELHYRSISFIPGKNSSSFICAIRDETNEVHRQYEKNLDLRLKNEGIRFIVENMCENFMIVNVSTHECTTFTNSEGNIACKNHYESQINWFADNIVVAQDRDRYLQYFKLDALMERIMEEGGISSITFPVNYKGGRHDFAVTSTLIDDPSERHKKSRYLFLCAQDITSIRAAEARNRELLVSSQFDPLTHLLNRATTEKNIREHLYAAKNDSWNTFMILDIDHFKNVNDEYGHMTGDEVLHHMGNCMREVFRSDDILCRWGGDEFVVFIKGFADEKVLTSRLTILRDKMNTFSSKGMPLQVNLSIGGVCAPNGTTLNMLYQKADEALYDVKNHGRNGISLLRLS</sequence>
<dbReference type="STRING" id="847.BRW83_1468"/>
<dbReference type="eggNOG" id="COG2199">
    <property type="taxonomic scope" value="Bacteria"/>
</dbReference>
<evidence type="ECO:0000313" key="3">
    <source>
        <dbReference type="EMBL" id="EEO29725.1"/>
    </source>
</evidence>
<dbReference type="GO" id="GO:0043709">
    <property type="term" value="P:cell adhesion involved in single-species biofilm formation"/>
    <property type="evidence" value="ECO:0007669"/>
    <property type="project" value="TreeGrafter"/>
</dbReference>
<dbReference type="OrthoDB" id="9813903at2"/>
<dbReference type="PROSITE" id="PS50887">
    <property type="entry name" value="GGDEF"/>
    <property type="match status" value="1"/>
</dbReference>
<dbReference type="EMBL" id="GG658170">
    <property type="protein sequence ID" value="EEO29725.1"/>
    <property type="molecule type" value="Genomic_DNA"/>
</dbReference>
<name>C3X949_OXAFO</name>
<dbReference type="InterPro" id="IPR029787">
    <property type="entry name" value="Nucleotide_cyclase"/>
</dbReference>
<dbReference type="HOGENOM" id="CLU_628283_0_0_4"/>
<organism evidence="3 4">
    <name type="scientific">Oxalobacter formigenes OXCC13</name>
    <dbReference type="NCBI Taxonomy" id="556269"/>
    <lineage>
        <taxon>Bacteria</taxon>
        <taxon>Pseudomonadati</taxon>
        <taxon>Pseudomonadota</taxon>
        <taxon>Betaproteobacteria</taxon>
        <taxon>Burkholderiales</taxon>
        <taxon>Oxalobacteraceae</taxon>
        <taxon>Oxalobacter</taxon>
    </lineage>
</organism>
<dbReference type="EC" id="2.7.7.65" evidence="1"/>
<dbReference type="RefSeq" id="WP_005880426.1">
    <property type="nucleotide sequence ID" value="NZ_CP019430.1"/>
</dbReference>
<dbReference type="SUPFAM" id="SSF55073">
    <property type="entry name" value="Nucleotide cyclase"/>
    <property type="match status" value="1"/>
</dbReference>
<proteinExistence type="predicted"/>
<dbReference type="AlphaFoldDB" id="C3X949"/>
<dbReference type="GO" id="GO:1902201">
    <property type="term" value="P:negative regulation of bacterial-type flagellum-dependent cell motility"/>
    <property type="evidence" value="ECO:0007669"/>
    <property type="project" value="TreeGrafter"/>
</dbReference>
<dbReference type="GeneID" id="77135336"/>